<dbReference type="OrthoDB" id="1897642at2759"/>
<gene>
    <name evidence="13" type="ORF">LRAMOSA10501</name>
</gene>
<sequence length="181" mass="20480">MALARHIARPFCRHLALSARRSAIAAPNAIVKINAMRAVVVPGHRSWPMSQQYYSTGVTYTATPMTIDTYHDISDTTLDHLDEYLENLGDELDLDGFDVEYAQGVMTIKLGAHGTYVINKQPPNQQIWLSSPKSGPKRYDWDGEKKKWFYQRDNHTLDGLLNTELSEVFGKPIDVLEGLEM</sequence>
<dbReference type="NCBIfam" id="TIGR03422">
    <property type="entry name" value="mito_frataxin"/>
    <property type="match status" value="1"/>
</dbReference>
<dbReference type="EMBL" id="LK023329">
    <property type="protein sequence ID" value="CDS09141.1"/>
    <property type="molecule type" value="Genomic_DNA"/>
</dbReference>
<comment type="similarity">
    <text evidence="2">Belongs to the frataxin family.</text>
</comment>
<dbReference type="GO" id="GO:0006879">
    <property type="term" value="P:intracellular iron ion homeostasis"/>
    <property type="evidence" value="ECO:0007669"/>
    <property type="project" value="UniProtKB-KW"/>
</dbReference>
<dbReference type="GO" id="GO:0016226">
    <property type="term" value="P:iron-sulfur cluster assembly"/>
    <property type="evidence" value="ECO:0007669"/>
    <property type="project" value="InterPro"/>
</dbReference>
<dbReference type="PANTHER" id="PTHR16821">
    <property type="entry name" value="FRATAXIN"/>
    <property type="match status" value="1"/>
</dbReference>
<dbReference type="GO" id="GO:0034986">
    <property type="term" value="F:iron chaperone activity"/>
    <property type="evidence" value="ECO:0007669"/>
    <property type="project" value="TreeGrafter"/>
</dbReference>
<keyword evidence="7" id="KW-0809">Transit peptide</keyword>
<dbReference type="InterPro" id="IPR036524">
    <property type="entry name" value="Frataxin/CyaY_sf"/>
</dbReference>
<evidence type="ECO:0000256" key="1">
    <source>
        <dbReference type="ARBA" id="ARBA00004173"/>
    </source>
</evidence>
<evidence type="ECO:0000256" key="6">
    <source>
        <dbReference type="ARBA" id="ARBA00022496"/>
    </source>
</evidence>
<dbReference type="GO" id="GO:0004322">
    <property type="term" value="F:ferroxidase activity"/>
    <property type="evidence" value="ECO:0007669"/>
    <property type="project" value="UniProtKB-EC"/>
</dbReference>
<dbReference type="CDD" id="cd00503">
    <property type="entry name" value="Frataxin"/>
    <property type="match status" value="1"/>
</dbReference>
<keyword evidence="10" id="KW-0406">Ion transport</keyword>
<protein>
    <recommendedName>
        <fullName evidence="3">ferroxidase</fullName>
        <ecNumber evidence="3">1.16.3.1</ecNumber>
    </recommendedName>
</protein>
<evidence type="ECO:0000256" key="4">
    <source>
        <dbReference type="ARBA" id="ARBA00022434"/>
    </source>
</evidence>
<keyword evidence="11" id="KW-0496">Mitochondrion</keyword>
<organism evidence="13">
    <name type="scientific">Lichtheimia ramosa</name>
    <dbReference type="NCBI Taxonomy" id="688394"/>
    <lineage>
        <taxon>Eukaryota</taxon>
        <taxon>Fungi</taxon>
        <taxon>Fungi incertae sedis</taxon>
        <taxon>Mucoromycota</taxon>
        <taxon>Mucoromycotina</taxon>
        <taxon>Mucoromycetes</taxon>
        <taxon>Mucorales</taxon>
        <taxon>Lichtheimiaceae</taxon>
        <taxon>Lichtheimia</taxon>
    </lineage>
</organism>
<comment type="catalytic activity">
    <reaction evidence="12">
        <text>4 Fe(2+) + O2 + 4 H(+) = 4 Fe(3+) + 2 H2O</text>
        <dbReference type="Rhea" id="RHEA:11148"/>
        <dbReference type="ChEBI" id="CHEBI:15377"/>
        <dbReference type="ChEBI" id="CHEBI:15378"/>
        <dbReference type="ChEBI" id="CHEBI:15379"/>
        <dbReference type="ChEBI" id="CHEBI:29033"/>
        <dbReference type="ChEBI" id="CHEBI:29034"/>
        <dbReference type="EC" id="1.16.3.1"/>
    </reaction>
</comment>
<evidence type="ECO:0000256" key="9">
    <source>
        <dbReference type="ARBA" id="ARBA00023004"/>
    </source>
</evidence>
<evidence type="ECO:0000256" key="12">
    <source>
        <dbReference type="ARBA" id="ARBA00047990"/>
    </source>
</evidence>
<dbReference type="EC" id="1.16.3.1" evidence="3"/>
<dbReference type="PROSITE" id="PS50810">
    <property type="entry name" value="FRATAXIN_2"/>
    <property type="match status" value="1"/>
</dbReference>
<keyword evidence="9" id="KW-0408">Iron</keyword>
<dbReference type="Gene3D" id="3.30.920.10">
    <property type="entry name" value="Frataxin/CyaY"/>
    <property type="match status" value="1"/>
</dbReference>
<keyword evidence="6" id="KW-0410">Iron transport</keyword>
<reference evidence="13" key="1">
    <citation type="journal article" date="2014" name="Genome Announc.">
        <title>De novo whole-genome sequence and genome annotation of Lichtheimia ramosa.</title>
        <authorList>
            <person name="Linde J."/>
            <person name="Schwartze V."/>
            <person name="Binder U."/>
            <person name="Lass-Florl C."/>
            <person name="Voigt K."/>
            <person name="Horn F."/>
        </authorList>
    </citation>
    <scope>NUCLEOTIDE SEQUENCE</scope>
    <source>
        <strain evidence="13">JMRC FSU:6197</strain>
    </source>
</reference>
<dbReference type="GO" id="GO:0008198">
    <property type="term" value="F:ferrous iron binding"/>
    <property type="evidence" value="ECO:0007669"/>
    <property type="project" value="TreeGrafter"/>
</dbReference>
<evidence type="ECO:0000313" key="13">
    <source>
        <dbReference type="EMBL" id="CDS09141.1"/>
    </source>
</evidence>
<keyword evidence="4" id="KW-0409">Iron storage</keyword>
<dbReference type="InterPro" id="IPR020895">
    <property type="entry name" value="Frataxin_CS"/>
</dbReference>
<accession>A0A077WNF5</accession>
<comment type="subcellular location">
    <subcellularLocation>
        <location evidence="1">Mitochondrion</location>
    </subcellularLocation>
</comment>
<dbReference type="AlphaFoldDB" id="A0A077WNF5"/>
<evidence type="ECO:0000256" key="11">
    <source>
        <dbReference type="ARBA" id="ARBA00023128"/>
    </source>
</evidence>
<dbReference type="PRINTS" id="PR00904">
    <property type="entry name" value="FRATAXIN"/>
</dbReference>
<name>A0A077WNF5_9FUNG</name>
<dbReference type="PANTHER" id="PTHR16821:SF2">
    <property type="entry name" value="FRATAXIN, MITOCHONDRIAL"/>
    <property type="match status" value="1"/>
</dbReference>
<evidence type="ECO:0000256" key="3">
    <source>
        <dbReference type="ARBA" id="ARBA00013107"/>
    </source>
</evidence>
<dbReference type="InterPro" id="IPR002908">
    <property type="entry name" value="Frataxin/CyaY"/>
</dbReference>
<evidence type="ECO:0000256" key="8">
    <source>
        <dbReference type="ARBA" id="ARBA00023002"/>
    </source>
</evidence>
<dbReference type="SMART" id="SM01219">
    <property type="entry name" value="Frataxin_Cyay"/>
    <property type="match status" value="1"/>
</dbReference>
<evidence type="ECO:0000256" key="10">
    <source>
        <dbReference type="ARBA" id="ARBA00023065"/>
    </source>
</evidence>
<dbReference type="NCBIfam" id="TIGR03421">
    <property type="entry name" value="FeS_CyaY"/>
    <property type="match status" value="1"/>
</dbReference>
<evidence type="ECO:0000256" key="7">
    <source>
        <dbReference type="ARBA" id="ARBA00022946"/>
    </source>
</evidence>
<keyword evidence="8" id="KW-0560">Oxidoreductase</keyword>
<dbReference type="InterPro" id="IPR017789">
    <property type="entry name" value="Frataxin"/>
</dbReference>
<dbReference type="PROSITE" id="PS01344">
    <property type="entry name" value="FRATAXIN_1"/>
    <property type="match status" value="1"/>
</dbReference>
<dbReference type="GO" id="GO:0008199">
    <property type="term" value="F:ferric iron binding"/>
    <property type="evidence" value="ECO:0007669"/>
    <property type="project" value="InterPro"/>
</dbReference>
<dbReference type="SUPFAM" id="SSF55387">
    <property type="entry name" value="Frataxin/Nqo15-like"/>
    <property type="match status" value="1"/>
</dbReference>
<dbReference type="Pfam" id="PF01491">
    <property type="entry name" value="Frataxin_Cyay"/>
    <property type="match status" value="1"/>
</dbReference>
<proteinExistence type="inferred from homology"/>
<evidence type="ECO:0000256" key="5">
    <source>
        <dbReference type="ARBA" id="ARBA00022448"/>
    </source>
</evidence>
<keyword evidence="5" id="KW-0813">Transport</keyword>
<dbReference type="GO" id="GO:0006826">
    <property type="term" value="P:iron ion transport"/>
    <property type="evidence" value="ECO:0007669"/>
    <property type="project" value="UniProtKB-KW"/>
</dbReference>
<evidence type="ECO:0000256" key="2">
    <source>
        <dbReference type="ARBA" id="ARBA00008183"/>
    </source>
</evidence>
<dbReference type="GO" id="GO:0051537">
    <property type="term" value="F:2 iron, 2 sulfur cluster binding"/>
    <property type="evidence" value="ECO:0007669"/>
    <property type="project" value="TreeGrafter"/>
</dbReference>
<dbReference type="GO" id="GO:0005739">
    <property type="term" value="C:mitochondrion"/>
    <property type="evidence" value="ECO:0007669"/>
    <property type="project" value="UniProtKB-SubCell"/>
</dbReference>